<feature type="coiled-coil region" evidence="1">
    <location>
        <begin position="68"/>
        <end position="109"/>
    </location>
</feature>
<dbReference type="AlphaFoldDB" id="A0A8S4FYI3"/>
<evidence type="ECO:0000259" key="2">
    <source>
        <dbReference type="Pfam" id="PF25298"/>
    </source>
</evidence>
<protein>
    <submittedName>
        <fullName evidence="3">(diamondback moth) hypothetical protein</fullName>
    </submittedName>
</protein>
<accession>A0A8S4FYI3</accession>
<gene>
    <name evidence="3" type="ORF">PLXY2_LOCUS11503</name>
</gene>
<reference evidence="3" key="1">
    <citation type="submission" date="2020-11" db="EMBL/GenBank/DDBJ databases">
        <authorList>
            <person name="Whiteford S."/>
        </authorList>
    </citation>
    <scope>NUCLEOTIDE SEQUENCE</scope>
</reference>
<organism evidence="3 4">
    <name type="scientific">Plutella xylostella</name>
    <name type="common">Diamondback moth</name>
    <name type="synonym">Plutella maculipennis</name>
    <dbReference type="NCBI Taxonomy" id="51655"/>
    <lineage>
        <taxon>Eukaryota</taxon>
        <taxon>Metazoa</taxon>
        <taxon>Ecdysozoa</taxon>
        <taxon>Arthropoda</taxon>
        <taxon>Hexapoda</taxon>
        <taxon>Insecta</taxon>
        <taxon>Pterygota</taxon>
        <taxon>Neoptera</taxon>
        <taxon>Endopterygota</taxon>
        <taxon>Lepidoptera</taxon>
        <taxon>Glossata</taxon>
        <taxon>Ditrysia</taxon>
        <taxon>Yponomeutoidea</taxon>
        <taxon>Plutellidae</taxon>
        <taxon>Plutella</taxon>
    </lineage>
</organism>
<keyword evidence="4" id="KW-1185">Reference proteome</keyword>
<evidence type="ECO:0000313" key="3">
    <source>
        <dbReference type="EMBL" id="CAG9133289.1"/>
    </source>
</evidence>
<proteinExistence type="predicted"/>
<dbReference type="Proteomes" id="UP000653454">
    <property type="component" value="Unassembled WGS sequence"/>
</dbReference>
<comment type="caution">
    <text evidence="3">The sequence shown here is derived from an EMBL/GenBank/DDBJ whole genome shotgun (WGS) entry which is preliminary data.</text>
</comment>
<dbReference type="Pfam" id="PF25298">
    <property type="entry name" value="Baculo_FP_2nd"/>
    <property type="match status" value="1"/>
</dbReference>
<feature type="domain" description="FP protein C-terminal" evidence="2">
    <location>
        <begin position="218"/>
        <end position="268"/>
    </location>
</feature>
<evidence type="ECO:0000313" key="4">
    <source>
        <dbReference type="Proteomes" id="UP000653454"/>
    </source>
</evidence>
<evidence type="ECO:0000256" key="1">
    <source>
        <dbReference type="SAM" id="Coils"/>
    </source>
</evidence>
<dbReference type="InterPro" id="IPR057251">
    <property type="entry name" value="FP_C"/>
</dbReference>
<sequence>MDQNQEVSSPVTRNDVRDIVTDIVKSQMTIFMSQLNESIASTINKELAVMKTELEGVTESMGFINKQYEEMMQAFKVVSKDVSQLKEENTQLKNTVTTLNHKLNFLEQNARSNNIEIQCVPENRNENIFSIVTNLGATIGCAVTEDNILQCTRVPKADRTSARPRSIVAQLSSPKLRDTFLAATIKYNRANPGDKLNTSSIGYAGEKKAIFVTEHLSPVNKALHAAARLKAKELKYKHVWVRNGRIFMRKSDDSAYLFVKDMDFINKLI</sequence>
<dbReference type="EMBL" id="CAJHNJ030000059">
    <property type="protein sequence ID" value="CAG9133289.1"/>
    <property type="molecule type" value="Genomic_DNA"/>
</dbReference>
<keyword evidence="1" id="KW-0175">Coiled coil</keyword>
<name>A0A8S4FYI3_PLUXY</name>